<accession>A0A8J3H1M3</accession>
<reference evidence="4" key="1">
    <citation type="journal article" date="2014" name="Int. J. Syst. Evol. Microbiol.">
        <title>Complete genome sequence of Corynebacterium casei LMG S-19264T (=DSM 44701T), isolated from a smear-ripened cheese.</title>
        <authorList>
            <consortium name="US DOE Joint Genome Institute (JGI-PGF)"/>
            <person name="Walter F."/>
            <person name="Albersmeier A."/>
            <person name="Kalinowski J."/>
            <person name="Ruckert C."/>
        </authorList>
    </citation>
    <scope>NUCLEOTIDE SEQUENCE</scope>
    <source>
        <strain evidence="4">KCTC 42650</strain>
    </source>
</reference>
<dbReference type="InterPro" id="IPR016181">
    <property type="entry name" value="Acyl_CoA_acyltransferase"/>
</dbReference>
<protein>
    <submittedName>
        <fullName evidence="4">Alanine acetyltransferase</fullName>
    </submittedName>
</protein>
<reference evidence="4" key="2">
    <citation type="submission" date="2020-09" db="EMBL/GenBank/DDBJ databases">
        <authorList>
            <person name="Sun Q."/>
            <person name="Kim S."/>
        </authorList>
    </citation>
    <scope>NUCLEOTIDE SEQUENCE</scope>
    <source>
        <strain evidence="4">KCTC 42650</strain>
    </source>
</reference>
<dbReference type="SUPFAM" id="SSF55729">
    <property type="entry name" value="Acyl-CoA N-acyltransferases (Nat)"/>
    <property type="match status" value="1"/>
</dbReference>
<evidence type="ECO:0000313" key="4">
    <source>
        <dbReference type="EMBL" id="GHF64048.1"/>
    </source>
</evidence>
<evidence type="ECO:0000313" key="5">
    <source>
        <dbReference type="Proteomes" id="UP000626220"/>
    </source>
</evidence>
<comment type="caution">
    <text evidence="4">The sequence shown here is derived from an EMBL/GenBank/DDBJ whole genome shotgun (WGS) entry which is preliminary data.</text>
</comment>
<sequence length="142" mass="15546">MTPEEMARLHRAAYDDRPWSATEFAGLMGAKGVFVTGDARAFALVRVLFDEAELLTIATHPEHRRQGLARRLMEDWQAQAAAMGATRALLEVAADNGAAQALYLSCGYREDGRRKGYYERRGAPPADALLMSRPLTHGQAGA</sequence>
<dbReference type="CDD" id="cd04301">
    <property type="entry name" value="NAT_SF"/>
    <property type="match status" value="1"/>
</dbReference>
<keyword evidence="2" id="KW-0012">Acyltransferase</keyword>
<evidence type="ECO:0000259" key="3">
    <source>
        <dbReference type="PROSITE" id="PS51186"/>
    </source>
</evidence>
<dbReference type="GO" id="GO:0016747">
    <property type="term" value="F:acyltransferase activity, transferring groups other than amino-acyl groups"/>
    <property type="evidence" value="ECO:0007669"/>
    <property type="project" value="InterPro"/>
</dbReference>
<feature type="domain" description="N-acetyltransferase" evidence="3">
    <location>
        <begin position="1"/>
        <end position="136"/>
    </location>
</feature>
<name>A0A8J3H1M3_9RHOB</name>
<evidence type="ECO:0000256" key="1">
    <source>
        <dbReference type="ARBA" id="ARBA00022679"/>
    </source>
</evidence>
<dbReference type="Proteomes" id="UP000626220">
    <property type="component" value="Unassembled WGS sequence"/>
</dbReference>
<proteinExistence type="predicted"/>
<dbReference type="EMBL" id="BNCJ01000015">
    <property type="protein sequence ID" value="GHF64048.1"/>
    <property type="molecule type" value="Genomic_DNA"/>
</dbReference>
<dbReference type="PANTHER" id="PTHR43420">
    <property type="entry name" value="ACETYLTRANSFERASE"/>
    <property type="match status" value="1"/>
</dbReference>
<evidence type="ECO:0000256" key="2">
    <source>
        <dbReference type="ARBA" id="ARBA00023315"/>
    </source>
</evidence>
<keyword evidence="5" id="KW-1185">Reference proteome</keyword>
<dbReference type="Gene3D" id="3.40.630.30">
    <property type="match status" value="1"/>
</dbReference>
<gene>
    <name evidence="4" type="primary">rimI</name>
    <name evidence="4" type="ORF">GCM10017056_39040</name>
</gene>
<dbReference type="Pfam" id="PF00583">
    <property type="entry name" value="Acetyltransf_1"/>
    <property type="match status" value="1"/>
</dbReference>
<organism evidence="4 5">
    <name type="scientific">Seohaeicola zhoushanensis</name>
    <dbReference type="NCBI Taxonomy" id="1569283"/>
    <lineage>
        <taxon>Bacteria</taxon>
        <taxon>Pseudomonadati</taxon>
        <taxon>Pseudomonadota</taxon>
        <taxon>Alphaproteobacteria</taxon>
        <taxon>Rhodobacterales</taxon>
        <taxon>Roseobacteraceae</taxon>
        <taxon>Seohaeicola</taxon>
    </lineage>
</organism>
<dbReference type="AlphaFoldDB" id="A0A8J3H1M3"/>
<keyword evidence="1" id="KW-0808">Transferase</keyword>
<dbReference type="PANTHER" id="PTHR43420:SF44">
    <property type="entry name" value="ACETYLTRANSFERASE YPEA"/>
    <property type="match status" value="1"/>
</dbReference>
<dbReference type="RefSeq" id="WP_229864317.1">
    <property type="nucleotide sequence ID" value="NZ_BNCJ01000015.1"/>
</dbReference>
<dbReference type="InterPro" id="IPR050680">
    <property type="entry name" value="YpeA/RimI_acetyltransf"/>
</dbReference>
<dbReference type="PROSITE" id="PS51186">
    <property type="entry name" value="GNAT"/>
    <property type="match status" value="1"/>
</dbReference>
<dbReference type="InterPro" id="IPR000182">
    <property type="entry name" value="GNAT_dom"/>
</dbReference>